<dbReference type="AlphaFoldDB" id="A0A2S7SQC5"/>
<proteinExistence type="predicted"/>
<accession>A0A2S7SQC5</accession>
<dbReference type="InterPro" id="IPR011110">
    <property type="entry name" value="Reg_prop"/>
</dbReference>
<dbReference type="SUPFAM" id="SSF63829">
    <property type="entry name" value="Calcium-dependent phosphotriesterase"/>
    <property type="match status" value="1"/>
</dbReference>
<organism evidence="1 2">
    <name type="scientific">Flavipsychrobacter stenotrophus</name>
    <dbReference type="NCBI Taxonomy" id="2077091"/>
    <lineage>
        <taxon>Bacteria</taxon>
        <taxon>Pseudomonadati</taxon>
        <taxon>Bacteroidota</taxon>
        <taxon>Chitinophagia</taxon>
        <taxon>Chitinophagales</taxon>
        <taxon>Chitinophagaceae</taxon>
        <taxon>Flavipsychrobacter</taxon>
    </lineage>
</organism>
<evidence type="ECO:0008006" key="3">
    <source>
        <dbReference type="Google" id="ProtNLM"/>
    </source>
</evidence>
<dbReference type="EMBL" id="PPSL01000007">
    <property type="protein sequence ID" value="PQJ09112.1"/>
    <property type="molecule type" value="Genomic_DNA"/>
</dbReference>
<reference evidence="1 2" key="1">
    <citation type="submission" date="2018-01" db="EMBL/GenBank/DDBJ databases">
        <title>A novel member of the phylum Bacteroidetes isolated from glacier ice.</title>
        <authorList>
            <person name="Liu Q."/>
            <person name="Xin Y.-H."/>
        </authorList>
    </citation>
    <scope>NUCLEOTIDE SEQUENCE [LARGE SCALE GENOMIC DNA]</scope>
    <source>
        <strain evidence="1 2">RB1R16</strain>
    </source>
</reference>
<gene>
    <name evidence="1" type="ORF">CJD36_020150</name>
</gene>
<sequence length="112" mass="12874">MFRYDSGALVNVTKQQNLENSNFIKNFESKEGTLARVWTIAEDKKGDLWIGTIDAGVWMFDGKRLTNYTTKDGLGTDLIWAIYRDKNDILWFGTDGAGVYQFDGRKFSKFKL</sequence>
<dbReference type="OrthoDB" id="799853at2"/>
<comment type="caution">
    <text evidence="1">The sequence shown here is derived from an EMBL/GenBank/DDBJ whole genome shotgun (WGS) entry which is preliminary data.</text>
</comment>
<evidence type="ECO:0000313" key="2">
    <source>
        <dbReference type="Proteomes" id="UP000239872"/>
    </source>
</evidence>
<dbReference type="Pfam" id="PF07494">
    <property type="entry name" value="Reg_prop"/>
    <property type="match status" value="2"/>
</dbReference>
<protein>
    <recommendedName>
        <fullName evidence="3">Histidine kinase</fullName>
    </recommendedName>
</protein>
<dbReference type="Gene3D" id="2.130.10.10">
    <property type="entry name" value="YVTN repeat-like/Quinoprotein amine dehydrogenase"/>
    <property type="match status" value="1"/>
</dbReference>
<dbReference type="Proteomes" id="UP000239872">
    <property type="component" value="Unassembled WGS sequence"/>
</dbReference>
<name>A0A2S7SQC5_9BACT</name>
<keyword evidence="2" id="KW-1185">Reference proteome</keyword>
<dbReference type="InterPro" id="IPR015943">
    <property type="entry name" value="WD40/YVTN_repeat-like_dom_sf"/>
</dbReference>
<dbReference type="RefSeq" id="WP_105041018.1">
    <property type="nucleotide sequence ID" value="NZ_PPSL01000007.1"/>
</dbReference>
<evidence type="ECO:0000313" key="1">
    <source>
        <dbReference type="EMBL" id="PQJ09112.1"/>
    </source>
</evidence>